<dbReference type="PANTHER" id="PTHR47706">
    <property type="entry name" value="NMRA-LIKE FAMILY PROTEIN"/>
    <property type="match status" value="1"/>
</dbReference>
<dbReference type="Proteomes" id="UP000224634">
    <property type="component" value="Unassembled WGS sequence"/>
</dbReference>
<evidence type="ECO:0000313" key="5">
    <source>
        <dbReference type="Proteomes" id="UP000224634"/>
    </source>
</evidence>
<dbReference type="OrthoDB" id="4206510at2759"/>
<gene>
    <name evidence="4" type="ORF">AJ80_00634</name>
</gene>
<protein>
    <recommendedName>
        <fullName evidence="3">NmrA-like domain-containing protein</fullName>
    </recommendedName>
</protein>
<proteinExistence type="predicted"/>
<evidence type="ECO:0000256" key="1">
    <source>
        <dbReference type="ARBA" id="ARBA00022857"/>
    </source>
</evidence>
<dbReference type="EMBL" id="PDNA01000005">
    <property type="protein sequence ID" value="PGH27621.1"/>
    <property type="molecule type" value="Genomic_DNA"/>
</dbReference>
<reference evidence="4 5" key="1">
    <citation type="submission" date="2017-10" db="EMBL/GenBank/DDBJ databases">
        <title>Comparative genomics in systemic dimorphic fungi from Ajellomycetaceae.</title>
        <authorList>
            <person name="Munoz J.F."/>
            <person name="Mcewen J.G."/>
            <person name="Clay O.K."/>
            <person name="Cuomo C.A."/>
        </authorList>
    </citation>
    <scope>NUCLEOTIDE SEQUENCE [LARGE SCALE GENOMIC DNA]</scope>
    <source>
        <strain evidence="4 5">UAMH7299</strain>
    </source>
</reference>
<keyword evidence="1" id="KW-0521">NADP</keyword>
<organism evidence="4 5">
    <name type="scientific">Polytolypa hystricis (strain UAMH7299)</name>
    <dbReference type="NCBI Taxonomy" id="1447883"/>
    <lineage>
        <taxon>Eukaryota</taxon>
        <taxon>Fungi</taxon>
        <taxon>Dikarya</taxon>
        <taxon>Ascomycota</taxon>
        <taxon>Pezizomycotina</taxon>
        <taxon>Eurotiomycetes</taxon>
        <taxon>Eurotiomycetidae</taxon>
        <taxon>Onygenales</taxon>
        <taxon>Onygenales incertae sedis</taxon>
        <taxon>Polytolypa</taxon>
    </lineage>
</organism>
<accession>A0A2B7Z2P1</accession>
<evidence type="ECO:0000313" key="4">
    <source>
        <dbReference type="EMBL" id="PGH27621.1"/>
    </source>
</evidence>
<evidence type="ECO:0000259" key="3">
    <source>
        <dbReference type="Pfam" id="PF05368"/>
    </source>
</evidence>
<evidence type="ECO:0000256" key="2">
    <source>
        <dbReference type="ARBA" id="ARBA00023002"/>
    </source>
</evidence>
<feature type="domain" description="NmrA-like" evidence="3">
    <location>
        <begin position="62"/>
        <end position="275"/>
    </location>
</feature>
<dbReference type="SUPFAM" id="SSF51735">
    <property type="entry name" value="NAD(P)-binding Rossmann-fold domains"/>
    <property type="match status" value="1"/>
</dbReference>
<dbReference type="InterPro" id="IPR051609">
    <property type="entry name" value="NmrA/Isoflavone_reductase-like"/>
</dbReference>
<keyword evidence="2" id="KW-0560">Oxidoreductase</keyword>
<dbReference type="STRING" id="1447883.A0A2B7Z2P1"/>
<dbReference type="GO" id="GO:0016491">
    <property type="term" value="F:oxidoreductase activity"/>
    <property type="evidence" value="ECO:0007669"/>
    <property type="project" value="UniProtKB-KW"/>
</dbReference>
<name>A0A2B7Z2P1_POLH7</name>
<dbReference type="Pfam" id="PF05368">
    <property type="entry name" value="NmrA"/>
    <property type="match status" value="1"/>
</dbReference>
<dbReference type="AlphaFoldDB" id="A0A2B7Z2P1"/>
<dbReference type="InterPro" id="IPR008030">
    <property type="entry name" value="NmrA-like"/>
</dbReference>
<comment type="caution">
    <text evidence="4">The sequence shown here is derived from an EMBL/GenBank/DDBJ whole genome shotgun (WGS) entry which is preliminary data.</text>
</comment>
<sequence length="356" mass="39826">MPLSFSPSLPAALPLRPQWHCLSLSPPTNPAFKIKSPLADWTLPPVRRTSRTNARLITFAEITCLIRTSSADKPAAQALKGRRDVTVVTGDLSAPIDELAARLRGIDTVISIVFPLDLDKQIPLVDASVRAGVKRFLPCNWGTPAPRGGIMGLRDSKEEVHDHIFRARLGFTIIDIGYWYESSFPRVPSGKFDSAIFIPMNEVYAGGTVKNMLMHRKDVGRFAARVIKDPRTLNKRVYAYGDLLSQNEINAIVEEKTGEKLELTQRSLESIRAALKEAQEAERADPELLANKYKQAIAQYSESKYVRADNTPESAEYLGYINGRELYPDLNFISFAEFVDELIEGSVQRPYPHIQL</sequence>
<dbReference type="PANTHER" id="PTHR47706:SF9">
    <property type="entry name" value="NMRA-LIKE DOMAIN-CONTAINING PROTEIN-RELATED"/>
    <property type="match status" value="1"/>
</dbReference>
<dbReference type="Gene3D" id="3.90.25.10">
    <property type="entry name" value="UDP-galactose 4-epimerase, domain 1"/>
    <property type="match status" value="1"/>
</dbReference>
<dbReference type="Gene3D" id="3.40.50.720">
    <property type="entry name" value="NAD(P)-binding Rossmann-like Domain"/>
    <property type="match status" value="1"/>
</dbReference>
<dbReference type="InterPro" id="IPR036291">
    <property type="entry name" value="NAD(P)-bd_dom_sf"/>
</dbReference>
<keyword evidence="5" id="KW-1185">Reference proteome</keyword>